<dbReference type="AlphaFoldDB" id="A0A6J4QV41"/>
<feature type="non-terminal residue" evidence="2">
    <location>
        <position position="84"/>
    </location>
</feature>
<feature type="region of interest" description="Disordered" evidence="1">
    <location>
        <begin position="1"/>
        <end position="84"/>
    </location>
</feature>
<feature type="compositionally biased region" description="Low complexity" evidence="1">
    <location>
        <begin position="73"/>
        <end position="84"/>
    </location>
</feature>
<organism evidence="2">
    <name type="scientific">uncultured Rubrobacteraceae bacterium</name>
    <dbReference type="NCBI Taxonomy" id="349277"/>
    <lineage>
        <taxon>Bacteria</taxon>
        <taxon>Bacillati</taxon>
        <taxon>Actinomycetota</taxon>
        <taxon>Rubrobacteria</taxon>
        <taxon>Rubrobacterales</taxon>
        <taxon>Rubrobacteraceae</taxon>
        <taxon>environmental samples</taxon>
    </lineage>
</organism>
<accession>A0A6J4QV41</accession>
<feature type="compositionally biased region" description="Polar residues" evidence="1">
    <location>
        <begin position="1"/>
        <end position="13"/>
    </location>
</feature>
<proteinExistence type="predicted"/>
<gene>
    <name evidence="2" type="ORF">AVDCRST_MAG02-1364</name>
</gene>
<feature type="non-terminal residue" evidence="2">
    <location>
        <position position="1"/>
    </location>
</feature>
<reference evidence="2" key="1">
    <citation type="submission" date="2020-02" db="EMBL/GenBank/DDBJ databases">
        <authorList>
            <person name="Meier V. D."/>
        </authorList>
    </citation>
    <scope>NUCLEOTIDE SEQUENCE</scope>
    <source>
        <strain evidence="2">AVDCRST_MAG02</strain>
    </source>
</reference>
<protein>
    <submittedName>
        <fullName evidence="2">Uncharacterized protein</fullName>
    </submittedName>
</protein>
<sequence>CSRTSPVSGTSLSLLAGSWKGCGRPAPCGGRGPPSRRASASPRPARKTRRPPISCARLTPRCTAPSAPARPGTRCSTRTCTRSP</sequence>
<name>A0A6J4QV41_9ACTN</name>
<evidence type="ECO:0000313" key="2">
    <source>
        <dbReference type="EMBL" id="CAA9454414.1"/>
    </source>
</evidence>
<feature type="compositionally biased region" description="Low complexity" evidence="1">
    <location>
        <begin position="23"/>
        <end position="43"/>
    </location>
</feature>
<evidence type="ECO:0000256" key="1">
    <source>
        <dbReference type="SAM" id="MobiDB-lite"/>
    </source>
</evidence>
<dbReference type="EMBL" id="CADCVH010000044">
    <property type="protein sequence ID" value="CAA9454414.1"/>
    <property type="molecule type" value="Genomic_DNA"/>
</dbReference>